<dbReference type="Proteomes" id="UP000694396">
    <property type="component" value="Unplaced"/>
</dbReference>
<dbReference type="GO" id="GO:0051028">
    <property type="term" value="P:mRNA transport"/>
    <property type="evidence" value="ECO:0007669"/>
    <property type="project" value="UniProtKB-KW"/>
</dbReference>
<dbReference type="CDD" id="cd22500">
    <property type="entry name" value="KH-I_IGF2BP2_rpt4"/>
    <property type="match status" value="1"/>
</dbReference>
<dbReference type="InterPro" id="IPR035979">
    <property type="entry name" value="RBD_domain_sf"/>
</dbReference>
<keyword evidence="4" id="KW-0813">Transport</keyword>
<organism evidence="14 15">
    <name type="scientific">Cyanoderma ruficeps</name>
    <name type="common">rufous-capped babbler</name>
    <dbReference type="NCBI Taxonomy" id="181631"/>
    <lineage>
        <taxon>Eukaryota</taxon>
        <taxon>Metazoa</taxon>
        <taxon>Chordata</taxon>
        <taxon>Craniata</taxon>
        <taxon>Vertebrata</taxon>
        <taxon>Euteleostomi</taxon>
        <taxon>Archelosauria</taxon>
        <taxon>Archosauria</taxon>
        <taxon>Dinosauria</taxon>
        <taxon>Saurischia</taxon>
        <taxon>Theropoda</taxon>
        <taxon>Coelurosauria</taxon>
        <taxon>Aves</taxon>
        <taxon>Neognathae</taxon>
        <taxon>Neoaves</taxon>
        <taxon>Telluraves</taxon>
        <taxon>Australaves</taxon>
        <taxon>Passeriformes</taxon>
        <taxon>Sylvioidea</taxon>
        <taxon>Timaliidae</taxon>
        <taxon>Cyanoderma</taxon>
    </lineage>
</organism>
<evidence type="ECO:0000313" key="15">
    <source>
        <dbReference type="Proteomes" id="UP000694396"/>
    </source>
</evidence>
<dbReference type="CDD" id="cd12629">
    <property type="entry name" value="RRM2_IGF2BP2"/>
    <property type="match status" value="1"/>
</dbReference>
<dbReference type="CDD" id="cd22491">
    <property type="entry name" value="KH-I_IGF2BP2_rpt1"/>
    <property type="match status" value="1"/>
</dbReference>
<dbReference type="FunFam" id="3.30.1370.10:FF:000027">
    <property type="entry name" value="insulin-like growth factor 2 mRNA-binding protein 3 isoform X1"/>
    <property type="match status" value="1"/>
</dbReference>
<keyword evidence="5" id="KW-0963">Cytoplasm</keyword>
<dbReference type="Ensembl" id="ENSCRFT00000000006.1">
    <property type="protein sequence ID" value="ENSCRFP00000000006.1"/>
    <property type="gene ID" value="ENSCRFG00000000005.1"/>
</dbReference>
<evidence type="ECO:0000256" key="12">
    <source>
        <dbReference type="SAM" id="MobiDB-lite"/>
    </source>
</evidence>
<dbReference type="InterPro" id="IPR004088">
    <property type="entry name" value="KH_dom_type_1"/>
</dbReference>
<evidence type="ECO:0000256" key="3">
    <source>
        <dbReference type="ARBA" id="ARBA00009094"/>
    </source>
</evidence>
<feature type="domain" description="RRM" evidence="13">
    <location>
        <begin position="7"/>
        <end position="80"/>
    </location>
</feature>
<keyword evidence="9 11" id="KW-0694">RNA-binding</keyword>
<keyword evidence="15" id="KW-1185">Reference proteome</keyword>
<reference evidence="14" key="1">
    <citation type="submission" date="2025-08" db="UniProtKB">
        <authorList>
            <consortium name="Ensembl"/>
        </authorList>
    </citation>
    <scope>IDENTIFICATION</scope>
</reference>
<dbReference type="SMR" id="A0A8C3QEQ1"/>
<dbReference type="GO" id="GO:0006417">
    <property type="term" value="P:regulation of translation"/>
    <property type="evidence" value="ECO:0007669"/>
    <property type="project" value="UniProtKB-KW"/>
</dbReference>
<accession>A0A8C3QEQ1</accession>
<dbReference type="InterPro" id="IPR012677">
    <property type="entry name" value="Nucleotide-bd_a/b_plait_sf"/>
</dbReference>
<evidence type="ECO:0000259" key="13">
    <source>
        <dbReference type="PROSITE" id="PS50102"/>
    </source>
</evidence>
<dbReference type="Gene3D" id="3.30.1370.10">
    <property type="entry name" value="K Homology domain, type 1"/>
    <property type="match status" value="2"/>
</dbReference>
<keyword evidence="7" id="KW-0509">mRNA transport</keyword>
<dbReference type="SUPFAM" id="SSF54791">
    <property type="entry name" value="Eukaryotic type KH-domain (KH-domain type I)"/>
    <property type="match status" value="4"/>
</dbReference>
<dbReference type="AlphaFoldDB" id="A0A8C3QEQ1"/>
<dbReference type="Pfam" id="PF00013">
    <property type="entry name" value="KH_1"/>
    <property type="match status" value="4"/>
</dbReference>
<feature type="domain" description="RRM" evidence="13">
    <location>
        <begin position="86"/>
        <end position="161"/>
    </location>
</feature>
<evidence type="ECO:0000256" key="10">
    <source>
        <dbReference type="ARBA" id="ARBA00023242"/>
    </source>
</evidence>
<dbReference type="FunFam" id="3.30.310.210:FF:000001">
    <property type="entry name" value="insulin-like growth factor 2 mRNA-binding protein 1 isoform X1"/>
    <property type="match status" value="1"/>
</dbReference>
<dbReference type="Gene3D" id="3.30.310.210">
    <property type="match status" value="1"/>
</dbReference>
<evidence type="ECO:0000256" key="1">
    <source>
        <dbReference type="ARBA" id="ARBA00004123"/>
    </source>
</evidence>
<dbReference type="GO" id="GO:0005737">
    <property type="term" value="C:cytoplasm"/>
    <property type="evidence" value="ECO:0007669"/>
    <property type="project" value="UniProtKB-SubCell"/>
</dbReference>
<comment type="similarity">
    <text evidence="3">Belongs to the RRM IMP/VICKZ family.</text>
</comment>
<evidence type="ECO:0000313" key="14">
    <source>
        <dbReference type="Ensembl" id="ENSCRFP00000000006.1"/>
    </source>
</evidence>
<dbReference type="GO" id="GO:0005634">
    <property type="term" value="C:nucleus"/>
    <property type="evidence" value="ECO:0007669"/>
    <property type="project" value="UniProtKB-SubCell"/>
</dbReference>
<evidence type="ECO:0000256" key="9">
    <source>
        <dbReference type="ARBA" id="ARBA00022884"/>
    </source>
</evidence>
<reference evidence="14" key="2">
    <citation type="submission" date="2025-09" db="UniProtKB">
        <authorList>
            <consortium name="Ensembl"/>
        </authorList>
    </citation>
    <scope>IDENTIFICATION</scope>
</reference>
<dbReference type="PANTHER" id="PTHR10288">
    <property type="entry name" value="KH DOMAIN CONTAINING RNA BINDING PROTEIN"/>
    <property type="match status" value="1"/>
</dbReference>
<evidence type="ECO:0000256" key="2">
    <source>
        <dbReference type="ARBA" id="ARBA00004496"/>
    </source>
</evidence>
<proteinExistence type="inferred from homology"/>
<dbReference type="Gene3D" id="3.30.70.330">
    <property type="match status" value="2"/>
</dbReference>
<dbReference type="SMART" id="SM00360">
    <property type="entry name" value="RRM"/>
    <property type="match status" value="2"/>
</dbReference>
<keyword evidence="6" id="KW-0677">Repeat</keyword>
<comment type="subcellular location">
    <subcellularLocation>
        <location evidence="2">Cytoplasm</location>
    </subcellularLocation>
    <subcellularLocation>
        <location evidence="1">Nucleus</location>
    </subcellularLocation>
</comment>
<dbReference type="InterPro" id="IPR036612">
    <property type="entry name" value="KH_dom_type_1_sf"/>
</dbReference>
<evidence type="ECO:0000256" key="11">
    <source>
        <dbReference type="PROSITE-ProRule" id="PRU00176"/>
    </source>
</evidence>
<evidence type="ECO:0000256" key="7">
    <source>
        <dbReference type="ARBA" id="ARBA00022816"/>
    </source>
</evidence>
<feature type="region of interest" description="Disordered" evidence="12">
    <location>
        <begin position="160"/>
        <end position="196"/>
    </location>
</feature>
<dbReference type="InterPro" id="IPR000504">
    <property type="entry name" value="RRM_dom"/>
</dbReference>
<dbReference type="SUPFAM" id="SSF54928">
    <property type="entry name" value="RNA-binding domain, RBD"/>
    <property type="match status" value="1"/>
</dbReference>
<evidence type="ECO:0000256" key="5">
    <source>
        <dbReference type="ARBA" id="ARBA00022490"/>
    </source>
</evidence>
<evidence type="ECO:0000256" key="4">
    <source>
        <dbReference type="ARBA" id="ARBA00022448"/>
    </source>
</evidence>
<evidence type="ECO:0000256" key="8">
    <source>
        <dbReference type="ARBA" id="ARBA00022845"/>
    </source>
</evidence>
<protein>
    <submittedName>
        <fullName evidence="14">Insulin like growth factor 2 mRNA binding protein 2</fullName>
    </submittedName>
</protein>
<keyword evidence="8" id="KW-0810">Translation regulation</keyword>
<dbReference type="FunFam" id="3.30.1370.10:FF:000026">
    <property type="entry name" value="Insulin-like growth factor 2 mRNA-binding protein 3"/>
    <property type="match status" value="1"/>
</dbReference>
<dbReference type="SMART" id="SM00322">
    <property type="entry name" value="KH"/>
    <property type="match status" value="4"/>
</dbReference>
<evidence type="ECO:0000256" key="6">
    <source>
        <dbReference type="ARBA" id="ARBA00022737"/>
    </source>
</evidence>
<dbReference type="CDD" id="cd22497">
    <property type="entry name" value="KH-I_IGF2BP2_rpt3"/>
    <property type="match status" value="1"/>
</dbReference>
<sequence length="612" mass="67215">MRRRRMNQLYIGNLSPAATAQDLRQLFGERQLPLPGQVLLKSGYAFVDYPDQNWAIRAIETLSGKVELHGKVMEVDYSVPKKLRSRKIQIRNIPPHLQWEVLDGLLAQYGTVENVEQVNTDTETAVVNVTYTNKDEAKVAIEKLSDHQFENYSFKISYIPDEEVSSPPPPQRSRRGGHSSRERGSSPGGSSQPKQLDFPLRMLVPTQFVGAIIGKEGLTIKNLTKQTQSKVDIHRKENAGAAEKPITIHATPEGCSEACRMILDIMQKEADETKSAEEIPLKILAHNSLVGRLIGKEGRNLKKIEQDTGTKITISPLQDLTIYNPERTITVKGSTEACSNAEVEIMRKLREAYENDMVAVNQQANLIPGLNLSALGIFSTGLSMLPSTPGARGAAAATAYHPFAQSGRRRTGSSAYLSSLYGAPTAGAFPHQHPLPEQEVVNLFIPTQAVGAIIGKKGQHIKQLARFAGASIKIAPAEGPDASERMVIITGPPEAQFKAQGRIFGKLKEENFFNPKEEVKLEAHIKVPSFAAGRVIGKGGKTVNELQNLTSAEVIVPRDQTPDENEEVIVKIIGHFFASQTAQRKIREIVQQVKQQEHKHAQGAAASQHSSK</sequence>
<dbReference type="Pfam" id="PF00076">
    <property type="entry name" value="RRM_1"/>
    <property type="match status" value="2"/>
</dbReference>
<dbReference type="PROSITE" id="PS50084">
    <property type="entry name" value="KH_TYPE_1"/>
    <property type="match status" value="4"/>
</dbReference>
<keyword evidence="10" id="KW-0539">Nucleus</keyword>
<dbReference type="PROSITE" id="PS50102">
    <property type="entry name" value="RRM"/>
    <property type="match status" value="2"/>
</dbReference>
<dbReference type="InterPro" id="IPR004087">
    <property type="entry name" value="KH_dom"/>
</dbReference>
<name>A0A8C3QEQ1_9PASS</name>
<dbReference type="GO" id="GO:0003723">
    <property type="term" value="F:RNA binding"/>
    <property type="evidence" value="ECO:0007669"/>
    <property type="project" value="UniProtKB-UniRule"/>
</dbReference>